<reference evidence="1 2" key="1">
    <citation type="submission" date="2024-07" db="EMBL/GenBank/DDBJ databases">
        <title>Section-level genome sequencing and comparative genomics of Aspergillus sections Usti and Cavernicolus.</title>
        <authorList>
            <consortium name="Lawrence Berkeley National Laboratory"/>
            <person name="Nybo J.L."/>
            <person name="Vesth T.C."/>
            <person name="Theobald S."/>
            <person name="Frisvad J.C."/>
            <person name="Larsen T.O."/>
            <person name="Kjaerboelling I."/>
            <person name="Rothschild-Mancinelli K."/>
            <person name="Lyhne E.K."/>
            <person name="Kogle M.E."/>
            <person name="Barry K."/>
            <person name="Clum A."/>
            <person name="Na H."/>
            <person name="Ledsgaard L."/>
            <person name="Lin J."/>
            <person name="Lipzen A."/>
            <person name="Kuo A."/>
            <person name="Riley R."/>
            <person name="Mondo S."/>
            <person name="LaButti K."/>
            <person name="Haridas S."/>
            <person name="Pangalinan J."/>
            <person name="Salamov A.A."/>
            <person name="Simmons B.A."/>
            <person name="Magnuson J.K."/>
            <person name="Chen J."/>
            <person name="Drula E."/>
            <person name="Henrissat B."/>
            <person name="Wiebenga A."/>
            <person name="Lubbers R.J."/>
            <person name="Gomes A.C."/>
            <person name="Makela M.R."/>
            <person name="Stajich J."/>
            <person name="Grigoriev I.V."/>
            <person name="Mortensen U.H."/>
            <person name="De vries R.P."/>
            <person name="Baker S.E."/>
            <person name="Andersen M.R."/>
        </authorList>
    </citation>
    <scope>NUCLEOTIDE SEQUENCE [LARGE SCALE GENOMIC DNA]</scope>
    <source>
        <strain evidence="1 2">CBS 600.67</strain>
    </source>
</reference>
<sequence length="71" mass="7307">MIQSDLTTTLKLDSGYAMCLGAAAAKKCLTIVVRDAINAGGIPGPQYLANTQEMAPRDGDLVPGITDVSAI</sequence>
<keyword evidence="2" id="KW-1185">Reference proteome</keyword>
<evidence type="ECO:0000313" key="2">
    <source>
        <dbReference type="Proteomes" id="UP001610335"/>
    </source>
</evidence>
<dbReference type="EMBL" id="JBFXLS010000115">
    <property type="protein sequence ID" value="KAL2815230.1"/>
    <property type="molecule type" value="Genomic_DNA"/>
</dbReference>
<proteinExistence type="predicted"/>
<name>A0ABR4HIE6_9EURO</name>
<organism evidence="1 2">
    <name type="scientific">Aspergillus cavernicola</name>
    <dbReference type="NCBI Taxonomy" id="176166"/>
    <lineage>
        <taxon>Eukaryota</taxon>
        <taxon>Fungi</taxon>
        <taxon>Dikarya</taxon>
        <taxon>Ascomycota</taxon>
        <taxon>Pezizomycotina</taxon>
        <taxon>Eurotiomycetes</taxon>
        <taxon>Eurotiomycetidae</taxon>
        <taxon>Eurotiales</taxon>
        <taxon>Aspergillaceae</taxon>
        <taxon>Aspergillus</taxon>
        <taxon>Aspergillus subgen. Nidulantes</taxon>
    </lineage>
</organism>
<comment type="caution">
    <text evidence="1">The sequence shown here is derived from an EMBL/GenBank/DDBJ whole genome shotgun (WGS) entry which is preliminary data.</text>
</comment>
<evidence type="ECO:0000313" key="1">
    <source>
        <dbReference type="EMBL" id="KAL2815230.1"/>
    </source>
</evidence>
<protein>
    <submittedName>
        <fullName evidence="1">Uncharacterized protein</fullName>
    </submittedName>
</protein>
<accession>A0ABR4HIE6</accession>
<dbReference type="Proteomes" id="UP001610335">
    <property type="component" value="Unassembled WGS sequence"/>
</dbReference>
<gene>
    <name evidence="1" type="ORF">BDW59DRAFT_166903</name>
</gene>